<dbReference type="SMART" id="SM00850">
    <property type="entry name" value="LytTR"/>
    <property type="match status" value="1"/>
</dbReference>
<reference evidence="6" key="1">
    <citation type="submission" date="2016-10" db="EMBL/GenBank/DDBJ databases">
        <authorList>
            <person name="Varghese N."/>
            <person name="Submissions S."/>
        </authorList>
    </citation>
    <scope>NUCLEOTIDE SEQUENCE [LARGE SCALE GENOMIC DNA]</scope>
    <source>
        <strain evidence="6">DSM 15363</strain>
    </source>
</reference>
<sequence length="233" mass="26786">MPDKTKSKVLIVDDDVFISEQLNSILEDLGYQVTEIAFNAESALQALKTNPPDIAILDINMHGRNQGFEIAKYIRENLNIPFIFLTSFADESTVNEASKLTPDGYLLKPFNEATIFSTLNIVLKRHRKTNSHFNIKIGHEIHKVKDDELLFIMSADKYIEIHTKAKKYLKRDTIDHFIQENELKGMKRVHRSYAVKIDNIDSVKGSTIYINNQEIPISNTYKEAFKKAYSSFL</sequence>
<dbReference type="EMBL" id="FNCZ01000013">
    <property type="protein sequence ID" value="SDI56240.1"/>
    <property type="molecule type" value="Genomic_DNA"/>
</dbReference>
<dbReference type="GO" id="GO:0003677">
    <property type="term" value="F:DNA binding"/>
    <property type="evidence" value="ECO:0007669"/>
    <property type="project" value="UniProtKB-KW"/>
</dbReference>
<evidence type="ECO:0000313" key="5">
    <source>
        <dbReference type="EMBL" id="SDI56240.1"/>
    </source>
</evidence>
<evidence type="ECO:0000256" key="1">
    <source>
        <dbReference type="ARBA" id="ARBA00022553"/>
    </source>
</evidence>
<evidence type="ECO:0000259" key="4">
    <source>
        <dbReference type="PROSITE" id="PS50930"/>
    </source>
</evidence>
<protein>
    <submittedName>
        <fullName evidence="5">DNA-binding response regulator, LytR/AlgR family</fullName>
    </submittedName>
</protein>
<evidence type="ECO:0000259" key="3">
    <source>
        <dbReference type="PROSITE" id="PS50110"/>
    </source>
</evidence>
<proteinExistence type="predicted"/>
<dbReference type="SMART" id="SM00448">
    <property type="entry name" value="REC"/>
    <property type="match status" value="1"/>
</dbReference>
<keyword evidence="5" id="KW-0238">DNA-binding</keyword>
<dbReference type="PROSITE" id="PS50930">
    <property type="entry name" value="HTH_LYTTR"/>
    <property type="match status" value="1"/>
</dbReference>
<dbReference type="InterPro" id="IPR001789">
    <property type="entry name" value="Sig_transdc_resp-reg_receiver"/>
</dbReference>
<evidence type="ECO:0000256" key="2">
    <source>
        <dbReference type="PROSITE-ProRule" id="PRU00169"/>
    </source>
</evidence>
<dbReference type="Proteomes" id="UP000199492">
    <property type="component" value="Unassembled WGS sequence"/>
</dbReference>
<dbReference type="PANTHER" id="PTHR44591">
    <property type="entry name" value="STRESS RESPONSE REGULATOR PROTEIN 1"/>
    <property type="match status" value="1"/>
</dbReference>
<dbReference type="Pfam" id="PF00072">
    <property type="entry name" value="Response_reg"/>
    <property type="match status" value="1"/>
</dbReference>
<feature type="modified residue" description="4-aspartylphosphate" evidence="2">
    <location>
        <position position="58"/>
    </location>
</feature>
<keyword evidence="6" id="KW-1185">Reference proteome</keyword>
<name>A0A1G8LLZ2_9FLAO</name>
<dbReference type="Gene3D" id="2.40.50.1020">
    <property type="entry name" value="LytTr DNA-binding domain"/>
    <property type="match status" value="1"/>
</dbReference>
<dbReference type="AlphaFoldDB" id="A0A1G8LLZ2"/>
<keyword evidence="1 2" id="KW-0597">Phosphoprotein</keyword>
<gene>
    <name evidence="5" type="ORF">SAMN04489796_1135</name>
</gene>
<dbReference type="CDD" id="cd17534">
    <property type="entry name" value="REC_DC-like"/>
    <property type="match status" value="1"/>
</dbReference>
<dbReference type="RefSeq" id="WP_092470964.1">
    <property type="nucleotide sequence ID" value="NZ_FNCZ01000013.1"/>
</dbReference>
<dbReference type="STRING" id="262004.SAMN04489796_1135"/>
<feature type="domain" description="Response regulatory" evidence="3">
    <location>
        <begin position="8"/>
        <end position="123"/>
    </location>
</feature>
<dbReference type="InterPro" id="IPR011006">
    <property type="entry name" value="CheY-like_superfamily"/>
</dbReference>
<dbReference type="PROSITE" id="PS50110">
    <property type="entry name" value="RESPONSE_REGULATORY"/>
    <property type="match status" value="1"/>
</dbReference>
<dbReference type="Pfam" id="PF04397">
    <property type="entry name" value="LytTR"/>
    <property type="match status" value="1"/>
</dbReference>
<organism evidence="5 6">
    <name type="scientific">Winogradskyella thalassocola</name>
    <dbReference type="NCBI Taxonomy" id="262004"/>
    <lineage>
        <taxon>Bacteria</taxon>
        <taxon>Pseudomonadati</taxon>
        <taxon>Bacteroidota</taxon>
        <taxon>Flavobacteriia</taxon>
        <taxon>Flavobacteriales</taxon>
        <taxon>Flavobacteriaceae</taxon>
        <taxon>Winogradskyella</taxon>
    </lineage>
</organism>
<dbReference type="Gene3D" id="3.40.50.2300">
    <property type="match status" value="1"/>
</dbReference>
<dbReference type="PANTHER" id="PTHR44591:SF3">
    <property type="entry name" value="RESPONSE REGULATORY DOMAIN-CONTAINING PROTEIN"/>
    <property type="match status" value="1"/>
</dbReference>
<dbReference type="InterPro" id="IPR050595">
    <property type="entry name" value="Bact_response_regulator"/>
</dbReference>
<dbReference type="SUPFAM" id="SSF52172">
    <property type="entry name" value="CheY-like"/>
    <property type="match status" value="1"/>
</dbReference>
<accession>A0A1G8LLZ2</accession>
<feature type="domain" description="HTH LytTR-type" evidence="4">
    <location>
        <begin position="133"/>
        <end position="231"/>
    </location>
</feature>
<evidence type="ECO:0000313" key="6">
    <source>
        <dbReference type="Proteomes" id="UP000199492"/>
    </source>
</evidence>
<dbReference type="GO" id="GO:0000160">
    <property type="term" value="P:phosphorelay signal transduction system"/>
    <property type="evidence" value="ECO:0007669"/>
    <property type="project" value="InterPro"/>
</dbReference>
<dbReference type="OrthoDB" id="2962330at2"/>
<dbReference type="InterPro" id="IPR007492">
    <property type="entry name" value="LytTR_DNA-bd_dom"/>
</dbReference>